<dbReference type="InterPro" id="IPR001647">
    <property type="entry name" value="HTH_TetR"/>
</dbReference>
<reference evidence="9 10" key="1">
    <citation type="submission" date="2024-09" db="EMBL/GenBank/DDBJ databases">
        <authorList>
            <person name="Lee S.D."/>
        </authorList>
    </citation>
    <scope>NUCLEOTIDE SEQUENCE [LARGE SCALE GENOMIC DNA]</scope>
    <source>
        <strain evidence="9 10">N1-5</strain>
    </source>
</reference>
<dbReference type="Gene3D" id="1.10.357.10">
    <property type="entry name" value="Tetracycline Repressor, domain 2"/>
    <property type="match status" value="1"/>
</dbReference>
<dbReference type="InterPro" id="IPR001387">
    <property type="entry name" value="Cro/C1-type_HTH"/>
</dbReference>
<dbReference type="CDD" id="cd00093">
    <property type="entry name" value="HTH_XRE"/>
    <property type="match status" value="1"/>
</dbReference>
<gene>
    <name evidence="9" type="ORF">ACEZDJ_11050</name>
</gene>
<proteinExistence type="predicted"/>
<feature type="domain" description="HTH cro/C1-type" evidence="7">
    <location>
        <begin position="28"/>
        <end position="82"/>
    </location>
</feature>
<dbReference type="SMART" id="SM00530">
    <property type="entry name" value="HTH_XRE"/>
    <property type="match status" value="1"/>
</dbReference>
<evidence type="ECO:0000259" key="8">
    <source>
        <dbReference type="PROSITE" id="PS50977"/>
    </source>
</evidence>
<accession>A0ABV6UK34</accession>
<dbReference type="PRINTS" id="PR00455">
    <property type="entry name" value="HTHTETR"/>
</dbReference>
<dbReference type="InterPro" id="IPR050109">
    <property type="entry name" value="HTH-type_TetR-like_transc_reg"/>
</dbReference>
<dbReference type="Pfam" id="PF01381">
    <property type="entry name" value="HTH_3"/>
    <property type="match status" value="1"/>
</dbReference>
<sequence length="298" mass="33132">MSSTDERSPTAPPDAPDRPAASDLTDRVRVVLRSARLSQRELARRIGMDPTALSKALRGTRRLQQQEIAAIAKAGGVSVQYLVSGVGRTPPLGPGDEAGARAQPLSTQERRSQILEAATELIARRGFHNVRVSDIAERCGTSTGTVHYHFPTKEAVLHAALDHYAQRLHERLRAEFEGASSARDKVLRLIEVQLTLTTADVDEWSVWIQFWSQAMLEPSLRPAQRRTYSDWRRLVVELLRECRDEGLAPEADIEALADRFTAMVDGLAIQILAGSTDMTPDRMRSLLRRAFEPHLDLG</sequence>
<keyword evidence="3 5" id="KW-0238">DNA-binding</keyword>
<name>A0ABV6UK34_9ACTN</name>
<evidence type="ECO:0000256" key="1">
    <source>
        <dbReference type="ARBA" id="ARBA00022491"/>
    </source>
</evidence>
<evidence type="ECO:0000313" key="10">
    <source>
        <dbReference type="Proteomes" id="UP001592528"/>
    </source>
</evidence>
<evidence type="ECO:0000256" key="2">
    <source>
        <dbReference type="ARBA" id="ARBA00023015"/>
    </source>
</evidence>
<dbReference type="PANTHER" id="PTHR30055">
    <property type="entry name" value="HTH-TYPE TRANSCRIPTIONAL REGULATOR RUTR"/>
    <property type="match status" value="1"/>
</dbReference>
<evidence type="ECO:0000259" key="7">
    <source>
        <dbReference type="PROSITE" id="PS50943"/>
    </source>
</evidence>
<keyword evidence="4" id="KW-0804">Transcription</keyword>
<feature type="region of interest" description="Disordered" evidence="6">
    <location>
        <begin position="1"/>
        <end position="25"/>
    </location>
</feature>
<dbReference type="Pfam" id="PF13977">
    <property type="entry name" value="TetR_C_6"/>
    <property type="match status" value="1"/>
</dbReference>
<evidence type="ECO:0000313" key="9">
    <source>
        <dbReference type="EMBL" id="MFC1401825.1"/>
    </source>
</evidence>
<dbReference type="EMBL" id="JBHEZZ010000005">
    <property type="protein sequence ID" value="MFC1401825.1"/>
    <property type="molecule type" value="Genomic_DNA"/>
</dbReference>
<organism evidence="9 10">
    <name type="scientific">Streptacidiphilus cavernicola</name>
    <dbReference type="NCBI Taxonomy" id="3342716"/>
    <lineage>
        <taxon>Bacteria</taxon>
        <taxon>Bacillati</taxon>
        <taxon>Actinomycetota</taxon>
        <taxon>Actinomycetes</taxon>
        <taxon>Kitasatosporales</taxon>
        <taxon>Streptomycetaceae</taxon>
        <taxon>Streptacidiphilus</taxon>
    </lineage>
</organism>
<evidence type="ECO:0000256" key="3">
    <source>
        <dbReference type="ARBA" id="ARBA00023125"/>
    </source>
</evidence>
<dbReference type="SUPFAM" id="SSF46689">
    <property type="entry name" value="Homeodomain-like"/>
    <property type="match status" value="1"/>
</dbReference>
<keyword evidence="1" id="KW-0678">Repressor</keyword>
<dbReference type="RefSeq" id="WP_051725525.1">
    <property type="nucleotide sequence ID" value="NZ_JBHEZZ010000005.1"/>
</dbReference>
<feature type="domain" description="HTH tetR-type" evidence="8">
    <location>
        <begin position="108"/>
        <end position="168"/>
    </location>
</feature>
<evidence type="ECO:0000256" key="4">
    <source>
        <dbReference type="ARBA" id="ARBA00023163"/>
    </source>
</evidence>
<comment type="caution">
    <text evidence="9">The sequence shown here is derived from an EMBL/GenBank/DDBJ whole genome shotgun (WGS) entry which is preliminary data.</text>
</comment>
<dbReference type="Pfam" id="PF00440">
    <property type="entry name" value="TetR_N"/>
    <property type="match status" value="1"/>
</dbReference>
<dbReference type="InterPro" id="IPR009057">
    <property type="entry name" value="Homeodomain-like_sf"/>
</dbReference>
<keyword evidence="2" id="KW-0805">Transcription regulation</keyword>
<dbReference type="InterPro" id="IPR010982">
    <property type="entry name" value="Lambda_DNA-bd_dom_sf"/>
</dbReference>
<protein>
    <submittedName>
        <fullName evidence="9">TetR family transcriptional regulator C-terminal domain-containing protein</fullName>
    </submittedName>
</protein>
<dbReference type="PROSITE" id="PS50977">
    <property type="entry name" value="HTH_TETR_2"/>
    <property type="match status" value="1"/>
</dbReference>
<feature type="region of interest" description="Disordered" evidence="6">
    <location>
        <begin position="88"/>
        <end position="109"/>
    </location>
</feature>
<dbReference type="SUPFAM" id="SSF47413">
    <property type="entry name" value="lambda repressor-like DNA-binding domains"/>
    <property type="match status" value="1"/>
</dbReference>
<feature type="DNA-binding region" description="H-T-H motif" evidence="5">
    <location>
        <begin position="131"/>
        <end position="150"/>
    </location>
</feature>
<dbReference type="InterPro" id="IPR039538">
    <property type="entry name" value="BetI_C"/>
</dbReference>
<dbReference type="SUPFAM" id="SSF48498">
    <property type="entry name" value="Tetracyclin repressor-like, C-terminal domain"/>
    <property type="match status" value="1"/>
</dbReference>
<evidence type="ECO:0000256" key="6">
    <source>
        <dbReference type="SAM" id="MobiDB-lite"/>
    </source>
</evidence>
<keyword evidence="10" id="KW-1185">Reference proteome</keyword>
<evidence type="ECO:0000256" key="5">
    <source>
        <dbReference type="PROSITE-ProRule" id="PRU00335"/>
    </source>
</evidence>
<dbReference type="PROSITE" id="PS50943">
    <property type="entry name" value="HTH_CROC1"/>
    <property type="match status" value="1"/>
</dbReference>
<dbReference type="Gene3D" id="1.10.260.40">
    <property type="entry name" value="lambda repressor-like DNA-binding domains"/>
    <property type="match status" value="1"/>
</dbReference>
<dbReference type="PANTHER" id="PTHR30055:SF200">
    <property type="entry name" value="HTH-TYPE TRANSCRIPTIONAL REPRESSOR BDCR"/>
    <property type="match status" value="1"/>
</dbReference>
<dbReference type="Proteomes" id="UP001592528">
    <property type="component" value="Unassembled WGS sequence"/>
</dbReference>
<dbReference type="InterPro" id="IPR036271">
    <property type="entry name" value="Tet_transcr_reg_TetR-rel_C_sf"/>
</dbReference>